<gene>
    <name evidence="1" type="ORF">MJB10_16250</name>
</gene>
<organism evidence="1 2">
    <name type="scientific">Paenibacillus roseopurpureus</name>
    <dbReference type="NCBI Taxonomy" id="2918901"/>
    <lineage>
        <taxon>Bacteria</taxon>
        <taxon>Bacillati</taxon>
        <taxon>Bacillota</taxon>
        <taxon>Bacilli</taxon>
        <taxon>Bacillales</taxon>
        <taxon>Paenibacillaceae</taxon>
        <taxon>Paenibacillus</taxon>
    </lineage>
</organism>
<proteinExistence type="predicted"/>
<name>A0AA96RJ08_9BACL</name>
<keyword evidence="2" id="KW-1185">Reference proteome</keyword>
<dbReference type="EMBL" id="CP130319">
    <property type="protein sequence ID" value="WNR42666.1"/>
    <property type="molecule type" value="Genomic_DNA"/>
</dbReference>
<dbReference type="Proteomes" id="UP001304650">
    <property type="component" value="Chromosome"/>
</dbReference>
<dbReference type="PANTHER" id="PTHR47197">
    <property type="entry name" value="PROTEIN NIRF"/>
    <property type="match status" value="1"/>
</dbReference>
<dbReference type="AlphaFoldDB" id="A0AA96RJ08"/>
<dbReference type="PANTHER" id="PTHR47197:SF3">
    <property type="entry name" value="DIHYDRO-HEME D1 DEHYDROGENASE"/>
    <property type="match status" value="1"/>
</dbReference>
<dbReference type="InterPro" id="IPR011964">
    <property type="entry name" value="YVTN_b-propeller_repeat"/>
</dbReference>
<evidence type="ECO:0000313" key="2">
    <source>
        <dbReference type="Proteomes" id="UP001304650"/>
    </source>
</evidence>
<dbReference type="SUPFAM" id="SSF51004">
    <property type="entry name" value="C-terminal (heme d1) domain of cytochrome cd1-nitrite reductase"/>
    <property type="match status" value="1"/>
</dbReference>
<dbReference type="RefSeq" id="WP_314796297.1">
    <property type="nucleotide sequence ID" value="NZ_CP130319.1"/>
</dbReference>
<dbReference type="Gene3D" id="2.130.10.10">
    <property type="entry name" value="YVTN repeat-like/Quinoprotein amine dehydrogenase"/>
    <property type="match status" value="3"/>
</dbReference>
<dbReference type="NCBIfam" id="TIGR02276">
    <property type="entry name" value="beta_rpt_yvtn"/>
    <property type="match status" value="1"/>
</dbReference>
<protein>
    <submittedName>
        <fullName evidence="1">YncE family protein</fullName>
    </submittedName>
</protein>
<dbReference type="SUPFAM" id="SSF69304">
    <property type="entry name" value="Tricorn protease N-terminal domain"/>
    <property type="match status" value="1"/>
</dbReference>
<dbReference type="InterPro" id="IPR015943">
    <property type="entry name" value="WD40/YVTN_repeat-like_dom_sf"/>
</dbReference>
<dbReference type="KEGG" id="proo:MJB10_16250"/>
<accession>A0AA96RJ08</accession>
<sequence>MIRNEQPVQQASVSVALPRLLVTIPTSRPVNEFAFNPITNRCYFLLDDDRLGVMNTKTNKILTTLRVGQLAQYLVVNPRTNRVYVSNFYDGTVSVIHGITNKVITTIPVGERCDEIAVNPCTNFIYVSTISLSSKNGSLVVLNGKTNTIERRIAFKGRPSNIVVNEAANRIYVTNTSTDSVSILNGLHHKILKTVKVGRNPVITPVLTKKRSQLVVANNLSRYCSVVNLRTAKVSKIGLGRRQSGITYNPNTNRIFITSAQVTGKGKLFVINGCTKRIVKTLTVPTFSNTLIDPASNYLYVSHSPEEGKASVTIYHGGSLKQLTKLQLGASIRTMAIHPKTNRLYVGGDNRIMVIS</sequence>
<dbReference type="InterPro" id="IPR051200">
    <property type="entry name" value="Host-pathogen_enzymatic-act"/>
</dbReference>
<evidence type="ECO:0000313" key="1">
    <source>
        <dbReference type="EMBL" id="WNR42666.1"/>
    </source>
</evidence>
<reference evidence="1" key="1">
    <citation type="submission" date="2022-02" db="EMBL/GenBank/DDBJ databases">
        <title>Paenibacillus sp. MBLB1832 Whole Genome Shotgun Sequencing.</title>
        <authorList>
            <person name="Hwang C.Y."/>
            <person name="Cho E.-S."/>
            <person name="Seo M.-J."/>
        </authorList>
    </citation>
    <scope>NUCLEOTIDE SEQUENCE</scope>
    <source>
        <strain evidence="1">MBLB1832</strain>
    </source>
</reference>
<dbReference type="InterPro" id="IPR011048">
    <property type="entry name" value="Haem_d1_sf"/>
</dbReference>